<proteinExistence type="predicted"/>
<dbReference type="eggNOG" id="ENOG502SEFZ">
    <property type="taxonomic scope" value="Eukaryota"/>
</dbReference>
<dbReference type="OMA" id="SHEAYHI"/>
<evidence type="ECO:0000313" key="3">
    <source>
        <dbReference type="Proteomes" id="UP000001449"/>
    </source>
</evidence>
<gene>
    <name evidence="2" type="ORF">THAPSDRAFT_1753</name>
</gene>
<dbReference type="Gene3D" id="2.40.160.50">
    <property type="entry name" value="membrane protein fhac: a member of the omp85/tpsb transporter family"/>
    <property type="match status" value="1"/>
</dbReference>
<dbReference type="GeneID" id="7447617"/>
<sequence>MNVLQLLWMSTSSDNESNYISEHYTSSAACVNLRGGGGVKETGNNPLQKLGSAVSRHIPFQQNKKEQSNLQEQEKLLSITHVTSVCAPSSDLLPLEVITQSSKQANLIGGTLTPETMERTASLINQWYWNQGYVMNSVTGATLVPGKANEGGGKVELKVREVKLAKSRSSVDIRFVDRCDNANTEAGVEIITLPAQTNDHQVQNSDSFPQYQKYKLTSGRTRPLKVARMVQLSPGSQFRILPERWSRLVALPGGTFGGGGGKSAIFSAIHAVQPVPTKDGKDTVNIEILASENKPYVSMEYGVTKSLYSDQWEGELDLKHGNTFGGGEVATLNSFNDEKLGRSIDGGTFELEDEYQRYAFGGGDSGYDVQIFRDHLGVSGMMNDVKDEQVHEEDCPQRTGASIRLRLPKQTLPHAVSASFERINQSISAPTASRTQSMASATMKIGPCRCGESFLKRSFHNVRSALSASITAGARWDAASTSSETATVDTKTRPYATGTITSQHIIPLVSYPFGNRDNGTVNFAMRHVLSAASMHLPRHEAIILGLASRVRGYKYNYQSHSLQPQKIVAKQVQRSWKFLQGSSDGQTRPPIAVSKAISGTMEIRVPLHPLSKRDESNLGTEGSLSSILSGDMVLFGDWSISQAQTQSSSHQDQYDTSLLRHSSIGIGFRKRVQGIPLKMDACITEHGALAKTNAVAFAHYLLPPSMIRATEVLLPRVVFSSVAPKTSELSDTSTEPINSPAHPSFSVRQRPFPSLFNNFVRTNDVPALLEEFDKLTQTRMNRWLLSPQHNFSFPSLPMWDLSSFASTGWNNAKFDDASNTWSVPMKVPNIFRTEDIAVKVVKEPSGHYVLRITGRREMENTTDKGETNEPSGMDVEATDTKSDLPASKSNYHYEMKLHFPPQDNMTEGDLTEYFSKITSELNKDEGLLTVKIPDDIVSPNKGGSTIARENAENEIFSVPIQAVA</sequence>
<evidence type="ECO:0000256" key="1">
    <source>
        <dbReference type="SAM" id="MobiDB-lite"/>
    </source>
</evidence>
<reference evidence="2 3" key="2">
    <citation type="journal article" date="2008" name="Nature">
        <title>The Phaeodactylum genome reveals the evolutionary history of diatom genomes.</title>
        <authorList>
            <person name="Bowler C."/>
            <person name="Allen A.E."/>
            <person name="Badger J.H."/>
            <person name="Grimwood J."/>
            <person name="Jabbari K."/>
            <person name="Kuo A."/>
            <person name="Maheswari U."/>
            <person name="Martens C."/>
            <person name="Maumus F."/>
            <person name="Otillar R.P."/>
            <person name="Rayko E."/>
            <person name="Salamov A."/>
            <person name="Vandepoele K."/>
            <person name="Beszteri B."/>
            <person name="Gruber A."/>
            <person name="Heijde M."/>
            <person name="Katinka M."/>
            <person name="Mock T."/>
            <person name="Valentin K."/>
            <person name="Verret F."/>
            <person name="Berges J.A."/>
            <person name="Brownlee C."/>
            <person name="Cadoret J.P."/>
            <person name="Chiovitti A."/>
            <person name="Choi C.J."/>
            <person name="Coesel S."/>
            <person name="De Martino A."/>
            <person name="Detter J.C."/>
            <person name="Durkin C."/>
            <person name="Falciatore A."/>
            <person name="Fournet J."/>
            <person name="Haruta M."/>
            <person name="Huysman M.J."/>
            <person name="Jenkins B.D."/>
            <person name="Jiroutova K."/>
            <person name="Jorgensen R.E."/>
            <person name="Joubert Y."/>
            <person name="Kaplan A."/>
            <person name="Kroger N."/>
            <person name="Kroth P.G."/>
            <person name="La Roche J."/>
            <person name="Lindquist E."/>
            <person name="Lommer M."/>
            <person name="Martin-Jezequel V."/>
            <person name="Lopez P.J."/>
            <person name="Lucas S."/>
            <person name="Mangogna M."/>
            <person name="McGinnis K."/>
            <person name="Medlin L.K."/>
            <person name="Montsant A."/>
            <person name="Oudot-Le Secq M.P."/>
            <person name="Napoli C."/>
            <person name="Obornik M."/>
            <person name="Parker M.S."/>
            <person name="Petit J.L."/>
            <person name="Porcel B.M."/>
            <person name="Poulsen N."/>
            <person name="Robison M."/>
            <person name="Rychlewski L."/>
            <person name="Rynearson T.A."/>
            <person name="Schmutz J."/>
            <person name="Shapiro H."/>
            <person name="Siaut M."/>
            <person name="Stanley M."/>
            <person name="Sussman M.R."/>
            <person name="Taylor A.R."/>
            <person name="Vardi A."/>
            <person name="von Dassow P."/>
            <person name="Vyverman W."/>
            <person name="Willis A."/>
            <person name="Wyrwicz L.S."/>
            <person name="Rokhsar D.S."/>
            <person name="Weissenbach J."/>
            <person name="Armbrust E.V."/>
            <person name="Green B.R."/>
            <person name="Van de Peer Y."/>
            <person name="Grigoriev I.V."/>
        </authorList>
    </citation>
    <scope>NUCLEOTIDE SEQUENCE [LARGE SCALE GENOMIC DNA]</scope>
    <source>
        <strain evidence="2 3">CCMP1335</strain>
    </source>
</reference>
<dbReference type="Proteomes" id="UP000001449">
    <property type="component" value="Chromosome 1"/>
</dbReference>
<dbReference type="PaxDb" id="35128-Thaps1753"/>
<dbReference type="AlphaFoldDB" id="B8BRU7"/>
<reference evidence="2 3" key="1">
    <citation type="journal article" date="2004" name="Science">
        <title>The genome of the diatom Thalassiosira pseudonana: ecology, evolution, and metabolism.</title>
        <authorList>
            <person name="Armbrust E.V."/>
            <person name="Berges J.A."/>
            <person name="Bowler C."/>
            <person name="Green B.R."/>
            <person name="Martinez D."/>
            <person name="Putnam N.H."/>
            <person name="Zhou S."/>
            <person name="Allen A.E."/>
            <person name="Apt K.E."/>
            <person name="Bechner M."/>
            <person name="Brzezinski M.A."/>
            <person name="Chaal B.K."/>
            <person name="Chiovitti A."/>
            <person name="Davis A.K."/>
            <person name="Demarest M.S."/>
            <person name="Detter J.C."/>
            <person name="Glavina T."/>
            <person name="Goodstein D."/>
            <person name="Hadi M.Z."/>
            <person name="Hellsten U."/>
            <person name="Hildebrand M."/>
            <person name="Jenkins B.D."/>
            <person name="Jurka J."/>
            <person name="Kapitonov V.V."/>
            <person name="Kroger N."/>
            <person name="Lau W.W."/>
            <person name="Lane T.W."/>
            <person name="Larimer F.W."/>
            <person name="Lippmeier J.C."/>
            <person name="Lucas S."/>
            <person name="Medina M."/>
            <person name="Montsant A."/>
            <person name="Obornik M."/>
            <person name="Parker M.S."/>
            <person name="Palenik B."/>
            <person name="Pazour G.J."/>
            <person name="Richardson P.M."/>
            <person name="Rynearson T.A."/>
            <person name="Saito M.A."/>
            <person name="Schwartz D.C."/>
            <person name="Thamatrakoln K."/>
            <person name="Valentin K."/>
            <person name="Vardi A."/>
            <person name="Wilkerson F.P."/>
            <person name="Rokhsar D.S."/>
        </authorList>
    </citation>
    <scope>NUCLEOTIDE SEQUENCE [LARGE SCALE GENOMIC DNA]</scope>
    <source>
        <strain evidence="2 3">CCMP1335</strain>
    </source>
</reference>
<dbReference type="InParanoid" id="B8BRU7"/>
<name>B8BRU7_THAPS</name>
<protein>
    <submittedName>
        <fullName evidence="2">Uncharacterized protein</fullName>
    </submittedName>
</protein>
<feature type="region of interest" description="Disordered" evidence="1">
    <location>
        <begin position="858"/>
        <end position="880"/>
    </location>
</feature>
<dbReference type="RefSeq" id="XP_002286377.1">
    <property type="nucleotide sequence ID" value="XM_002286341.1"/>
</dbReference>
<dbReference type="HOGENOM" id="CLU_307078_0_0_1"/>
<organism evidence="2 3">
    <name type="scientific">Thalassiosira pseudonana</name>
    <name type="common">Marine diatom</name>
    <name type="synonym">Cyclotella nana</name>
    <dbReference type="NCBI Taxonomy" id="35128"/>
    <lineage>
        <taxon>Eukaryota</taxon>
        <taxon>Sar</taxon>
        <taxon>Stramenopiles</taxon>
        <taxon>Ochrophyta</taxon>
        <taxon>Bacillariophyta</taxon>
        <taxon>Coscinodiscophyceae</taxon>
        <taxon>Thalassiosirophycidae</taxon>
        <taxon>Thalassiosirales</taxon>
        <taxon>Thalassiosiraceae</taxon>
        <taxon>Thalassiosira</taxon>
    </lineage>
</organism>
<feature type="compositionally biased region" description="Basic and acidic residues" evidence="1">
    <location>
        <begin position="858"/>
        <end position="867"/>
    </location>
</feature>
<accession>B8BRU7</accession>
<dbReference type="EMBL" id="CM000638">
    <property type="protein sequence ID" value="EED96018.1"/>
    <property type="molecule type" value="Genomic_DNA"/>
</dbReference>
<dbReference type="KEGG" id="tps:THAPSDRAFT_1753"/>
<keyword evidence="3" id="KW-1185">Reference proteome</keyword>
<evidence type="ECO:0000313" key="2">
    <source>
        <dbReference type="EMBL" id="EED96018.1"/>
    </source>
</evidence>